<sequence>MTVHFVKAVQMILKYFY</sequence>
<reference evidence="1" key="2">
    <citation type="journal article" date="2015" name="Fish Shellfish Immunol.">
        <title>Early steps in the European eel (Anguilla anguilla)-Vibrio vulnificus interaction in the gills: Role of the RtxA13 toxin.</title>
        <authorList>
            <person name="Callol A."/>
            <person name="Pajuelo D."/>
            <person name="Ebbesson L."/>
            <person name="Teles M."/>
            <person name="MacKenzie S."/>
            <person name="Amaro C."/>
        </authorList>
    </citation>
    <scope>NUCLEOTIDE SEQUENCE</scope>
</reference>
<name>A0A0E9ULJ2_ANGAN</name>
<reference evidence="1" key="1">
    <citation type="submission" date="2014-11" db="EMBL/GenBank/DDBJ databases">
        <authorList>
            <person name="Amaro Gonzalez C."/>
        </authorList>
    </citation>
    <scope>NUCLEOTIDE SEQUENCE</scope>
</reference>
<dbReference type="EMBL" id="GBXM01041966">
    <property type="protein sequence ID" value="JAH66611.1"/>
    <property type="molecule type" value="Transcribed_RNA"/>
</dbReference>
<protein>
    <submittedName>
        <fullName evidence="1">Uncharacterized protein</fullName>
    </submittedName>
</protein>
<dbReference type="AlphaFoldDB" id="A0A0E9ULJ2"/>
<proteinExistence type="predicted"/>
<evidence type="ECO:0000313" key="1">
    <source>
        <dbReference type="EMBL" id="JAH66611.1"/>
    </source>
</evidence>
<accession>A0A0E9ULJ2</accession>
<organism evidence="1">
    <name type="scientific">Anguilla anguilla</name>
    <name type="common">European freshwater eel</name>
    <name type="synonym">Muraena anguilla</name>
    <dbReference type="NCBI Taxonomy" id="7936"/>
    <lineage>
        <taxon>Eukaryota</taxon>
        <taxon>Metazoa</taxon>
        <taxon>Chordata</taxon>
        <taxon>Craniata</taxon>
        <taxon>Vertebrata</taxon>
        <taxon>Euteleostomi</taxon>
        <taxon>Actinopterygii</taxon>
        <taxon>Neopterygii</taxon>
        <taxon>Teleostei</taxon>
        <taxon>Anguilliformes</taxon>
        <taxon>Anguillidae</taxon>
        <taxon>Anguilla</taxon>
    </lineage>
</organism>